<evidence type="ECO:0000313" key="2">
    <source>
        <dbReference type="Proteomes" id="UP001060170"/>
    </source>
</evidence>
<reference evidence="2" key="2">
    <citation type="journal article" date="2018" name="Mol. Plant Microbe Interact.">
        <title>Genome sequence resources for the wheat stripe rust pathogen (Puccinia striiformis f. sp. tritici) and the barley stripe rust pathogen (Puccinia striiformis f. sp. hordei).</title>
        <authorList>
            <person name="Xia C."/>
            <person name="Wang M."/>
            <person name="Yin C."/>
            <person name="Cornejo O.E."/>
            <person name="Hulbert S.H."/>
            <person name="Chen X."/>
        </authorList>
    </citation>
    <scope>NUCLEOTIDE SEQUENCE [LARGE SCALE GENOMIC DNA]</scope>
    <source>
        <strain evidence="2">93-210</strain>
    </source>
</reference>
<reference evidence="1 2" key="3">
    <citation type="journal article" date="2022" name="Microbiol. Spectr.">
        <title>Folding features and dynamics of 3D genome architecture in plant fungal pathogens.</title>
        <authorList>
            <person name="Xia C."/>
        </authorList>
    </citation>
    <scope>NUCLEOTIDE SEQUENCE [LARGE SCALE GENOMIC DNA]</scope>
    <source>
        <strain evidence="1 2">93-210</strain>
    </source>
</reference>
<reference evidence="2" key="1">
    <citation type="journal article" date="2018" name="BMC Genomics">
        <title>Genomic insights into host adaptation between the wheat stripe rust pathogen (Puccinia striiformis f. sp. tritici) and the barley stripe rust pathogen (Puccinia striiformis f. sp. hordei).</title>
        <authorList>
            <person name="Xia C."/>
            <person name="Wang M."/>
            <person name="Yin C."/>
            <person name="Cornejo O.E."/>
            <person name="Hulbert S.H."/>
            <person name="Chen X."/>
        </authorList>
    </citation>
    <scope>NUCLEOTIDE SEQUENCE [LARGE SCALE GENOMIC DNA]</scope>
    <source>
        <strain evidence="2">93-210</strain>
    </source>
</reference>
<accession>A0ACC0ET75</accession>
<keyword evidence="2" id="KW-1185">Reference proteome</keyword>
<dbReference type="Proteomes" id="UP001060170">
    <property type="component" value="Chromosome 2"/>
</dbReference>
<proteinExistence type="predicted"/>
<organism evidence="1 2">
    <name type="scientific">Puccinia striiformis f. sp. tritici</name>
    <dbReference type="NCBI Taxonomy" id="168172"/>
    <lineage>
        <taxon>Eukaryota</taxon>
        <taxon>Fungi</taxon>
        <taxon>Dikarya</taxon>
        <taxon>Basidiomycota</taxon>
        <taxon>Pucciniomycotina</taxon>
        <taxon>Pucciniomycetes</taxon>
        <taxon>Pucciniales</taxon>
        <taxon>Pucciniaceae</taxon>
        <taxon>Puccinia</taxon>
    </lineage>
</organism>
<gene>
    <name evidence="1" type="ORF">MJO28_001327</name>
</gene>
<evidence type="ECO:0000313" key="1">
    <source>
        <dbReference type="EMBL" id="KAI7960838.1"/>
    </source>
</evidence>
<name>A0ACC0ET75_9BASI</name>
<protein>
    <submittedName>
        <fullName evidence="1">Uncharacterized protein</fullName>
    </submittedName>
</protein>
<sequence>IIDKQKNLSADNSCRQKMDDPVKELPEVVRKITEPYEATEIVRNVNKYFTEDAYLLYPMVNQPYTKQGKKKLIGLYKLFRVLTINNQIEFHAVMFSEDKLKAAIELTETLQGRFIPIWFRLRFISRVDLRKEKDGKYRICKQEDNYPNDLKRAGLEIIPGLATFLDIFNLSDVVICACPLLSPASVPLKEVIRSITEPFSAREIAKNVDKYFTEDAFIMYPLFNQPQTANSRENLKGIYKLLRVFSYHGKIDFHAVMFSEDRLNATVDLTETIQPRFARCLSFKLHFITRVDLRKEDDGKFRIWRQEDNYPNDLKRSQIPIPFLPTFTAAYKIIAGIIISCVGRCLLEKGWFGIKGVVRGVIEPFSAREIARNVDKYFTEDAFLMYPLFNQPQTANSRENLKGIYKLIRVFATHSTIEFHAVMFSEDRLNATVDLTVTVHPKFALFMSFKLHYITRVDLRKERDGKYRIWRQEDNFPNDLKRSEIPIPFIPTFTAAYKILAGTIIGCVGRFLLAKGWLGV</sequence>
<comment type="caution">
    <text evidence="1">The sequence shown here is derived from an EMBL/GenBank/DDBJ whole genome shotgun (WGS) entry which is preliminary data.</text>
</comment>
<feature type="non-terminal residue" evidence="1">
    <location>
        <position position="1"/>
    </location>
</feature>
<dbReference type="EMBL" id="CM045866">
    <property type="protein sequence ID" value="KAI7960838.1"/>
    <property type="molecule type" value="Genomic_DNA"/>
</dbReference>